<organism evidence="3 4">
    <name type="scientific">Falsiroseomonas frigidaquae</name>
    <dbReference type="NCBI Taxonomy" id="487318"/>
    <lineage>
        <taxon>Bacteria</taxon>
        <taxon>Pseudomonadati</taxon>
        <taxon>Pseudomonadota</taxon>
        <taxon>Alphaproteobacteria</taxon>
        <taxon>Acetobacterales</taxon>
        <taxon>Roseomonadaceae</taxon>
        <taxon>Falsiroseomonas</taxon>
    </lineage>
</organism>
<dbReference type="SUPFAM" id="SSF101082">
    <property type="entry name" value="Typo IV secretion system protein TraC"/>
    <property type="match status" value="1"/>
</dbReference>
<evidence type="ECO:0000313" key="3">
    <source>
        <dbReference type="EMBL" id="NKE48556.1"/>
    </source>
</evidence>
<dbReference type="Pfam" id="PF07996">
    <property type="entry name" value="T4SS"/>
    <property type="match status" value="1"/>
</dbReference>
<dbReference type="EMBL" id="JAAVTX010000010">
    <property type="protein sequence ID" value="NKE48556.1"/>
    <property type="molecule type" value="Genomic_DNA"/>
</dbReference>
<proteinExistence type="predicted"/>
<evidence type="ECO:0008006" key="5">
    <source>
        <dbReference type="Google" id="ProtNLM"/>
    </source>
</evidence>
<dbReference type="RefSeq" id="WP_168055047.1">
    <property type="nucleotide sequence ID" value="NZ_JAATJR010000010.1"/>
</dbReference>
<accession>A0ABX1F8L4</accession>
<feature type="chain" id="PRO_5045421681" description="Type IV secretion system protein VirB5" evidence="2">
    <location>
        <begin position="23"/>
        <end position="231"/>
    </location>
</feature>
<evidence type="ECO:0000256" key="2">
    <source>
        <dbReference type="SAM" id="SignalP"/>
    </source>
</evidence>
<dbReference type="InterPro" id="IPR023220">
    <property type="entry name" value="T4SS_VirB5-domain"/>
</dbReference>
<keyword evidence="2" id="KW-0732">Signal</keyword>
<keyword evidence="4" id="KW-1185">Reference proteome</keyword>
<name>A0ABX1F8L4_9PROT</name>
<gene>
    <name evidence="3" type="ORF">HB662_27560</name>
</gene>
<protein>
    <recommendedName>
        <fullName evidence="5">Type IV secretion system protein VirB5</fullName>
    </recommendedName>
</protein>
<comment type="caution">
    <text evidence="3">The sequence shown here is derived from an EMBL/GenBank/DDBJ whole genome shotgun (WGS) entry which is preliminary data.</text>
</comment>
<reference evidence="3 4" key="1">
    <citation type="submission" date="2020-03" db="EMBL/GenBank/DDBJ databases">
        <title>Roseomonas selenitidurans sp. nov. isolated from soil.</title>
        <authorList>
            <person name="Liu H."/>
        </authorList>
    </citation>
    <scope>NUCLEOTIDE SEQUENCE [LARGE SCALE GENOMIC DNA]</scope>
    <source>
        <strain evidence="3 4">JCM 15073</strain>
    </source>
</reference>
<feature type="coiled-coil region" evidence="1">
    <location>
        <begin position="32"/>
        <end position="59"/>
    </location>
</feature>
<evidence type="ECO:0000313" key="4">
    <source>
        <dbReference type="Proteomes" id="UP000765160"/>
    </source>
</evidence>
<evidence type="ECO:0000256" key="1">
    <source>
        <dbReference type="SAM" id="Coils"/>
    </source>
</evidence>
<feature type="signal peptide" evidence="2">
    <location>
        <begin position="1"/>
        <end position="22"/>
    </location>
</feature>
<sequence>MSLTRMALTLALAVAAAAPASAQLAVIDGANLAQTTVTAARALQQIEQLRQQYGQLVRTYDAIAHPTSIGGVAGAVRGLSRTIMPPATQVPDMMAGRSGEWGQASTMLNADRLYAPAERDEWAREMERRERVTANAKAMAQAAIEDAEAEISSLDVMQGEVEAAPDGTAGVAVGNGLSLARQRLDASRLQLEQIRLMLAADDRVTTQRGEQAWRRDVDDWMTRTRPALNGW</sequence>
<dbReference type="Proteomes" id="UP000765160">
    <property type="component" value="Unassembled WGS sequence"/>
</dbReference>
<dbReference type="Gene3D" id="1.20.58.430">
    <property type="entry name" value="Type IV secretion system, VirB5-domain"/>
    <property type="match status" value="1"/>
</dbReference>
<dbReference type="InterPro" id="IPR014158">
    <property type="entry name" value="T4SS_VirB5"/>
</dbReference>
<keyword evidence="1" id="KW-0175">Coiled coil</keyword>